<feature type="domain" description="MEDS" evidence="1">
    <location>
        <begin position="8"/>
        <end position="149"/>
    </location>
</feature>
<reference evidence="2 3" key="1">
    <citation type="journal article" date="2019" name="Front. Microbiol.">
        <title>Thermoanaerosceptrum fracticalcis gen. nov. sp. nov., a Novel Fumarate-Fermenting Microorganism From a Deep Fractured Carbonate Aquifer of the US Great Basin.</title>
        <authorList>
            <person name="Hamilton-Brehm S.D."/>
            <person name="Stewart L.E."/>
            <person name="Zavarin M."/>
            <person name="Caldwell M."/>
            <person name="Lawson P.A."/>
            <person name="Onstott T.C."/>
            <person name="Grzymski J."/>
            <person name="Neveux I."/>
            <person name="Lollar B.S."/>
            <person name="Russell C.E."/>
            <person name="Moser D.P."/>
        </authorList>
    </citation>
    <scope>NUCLEOTIDE SEQUENCE [LARGE SCALE GENOMIC DNA]</scope>
    <source>
        <strain evidence="2 3">DRI-13</strain>
    </source>
</reference>
<evidence type="ECO:0000313" key="2">
    <source>
        <dbReference type="EMBL" id="QNB48157.1"/>
    </source>
</evidence>
<dbReference type="Pfam" id="PF14417">
    <property type="entry name" value="MEDS"/>
    <property type="match status" value="1"/>
</dbReference>
<name>A0A7G6E7V3_THEFR</name>
<sequence length="184" mass="21107">MANTFGVHAVFYYYELEHLMVNLCHYIHNAAVNREAVFLSLDPDLLKRLHYFLKVNGIPTEGVMSHSMNELLECLRRSGSKGVHEKICNLASSVTSAGYQGIRWICQPFFFLEETPREEIYHFEKDLGEALIGTNCSFLCAYDFGVVVNSDARHIEILQDSLLTHEMILNKFTLQKCDEVLKVK</sequence>
<keyword evidence="3" id="KW-1185">Reference proteome</keyword>
<accession>A0A7G6E7V3</accession>
<evidence type="ECO:0000313" key="3">
    <source>
        <dbReference type="Proteomes" id="UP000515847"/>
    </source>
</evidence>
<dbReference type="OrthoDB" id="1925880at2"/>
<gene>
    <name evidence="2" type="ORF">BR63_18920</name>
</gene>
<dbReference type="Proteomes" id="UP000515847">
    <property type="component" value="Chromosome"/>
</dbReference>
<dbReference type="InterPro" id="IPR025847">
    <property type="entry name" value="MEDS_domain"/>
</dbReference>
<dbReference type="RefSeq" id="WP_034420835.1">
    <property type="nucleotide sequence ID" value="NZ_CP045798.1"/>
</dbReference>
<protein>
    <recommendedName>
        <fullName evidence="1">MEDS domain-containing protein</fullName>
    </recommendedName>
</protein>
<proteinExistence type="predicted"/>
<organism evidence="2 3">
    <name type="scientific">Thermanaerosceptrum fracticalcis</name>
    <dbReference type="NCBI Taxonomy" id="1712410"/>
    <lineage>
        <taxon>Bacteria</taxon>
        <taxon>Bacillati</taxon>
        <taxon>Bacillota</taxon>
        <taxon>Clostridia</taxon>
        <taxon>Eubacteriales</taxon>
        <taxon>Peptococcaceae</taxon>
        <taxon>Thermanaerosceptrum</taxon>
    </lineage>
</organism>
<dbReference type="EMBL" id="CP045798">
    <property type="protein sequence ID" value="QNB48157.1"/>
    <property type="molecule type" value="Genomic_DNA"/>
</dbReference>
<dbReference type="KEGG" id="tfr:BR63_18920"/>
<evidence type="ECO:0000259" key="1">
    <source>
        <dbReference type="Pfam" id="PF14417"/>
    </source>
</evidence>
<dbReference type="AlphaFoldDB" id="A0A7G6E7V3"/>